<dbReference type="GO" id="GO:0032993">
    <property type="term" value="C:protein-DNA complex"/>
    <property type="evidence" value="ECO:0007669"/>
    <property type="project" value="TreeGrafter"/>
</dbReference>
<dbReference type="EMBL" id="LT629692">
    <property type="protein sequence ID" value="SDH22281.1"/>
    <property type="molecule type" value="Genomic_DNA"/>
</dbReference>
<gene>
    <name evidence="11" type="ORF">SAMN04489810_2428</name>
</gene>
<evidence type="ECO:0000256" key="4">
    <source>
        <dbReference type="ARBA" id="ARBA00023015"/>
    </source>
</evidence>
<dbReference type="SMART" id="SM00862">
    <property type="entry name" value="Trans_reg_C"/>
    <property type="match status" value="1"/>
</dbReference>
<dbReference type="InterPro" id="IPR001867">
    <property type="entry name" value="OmpR/PhoB-type_DNA-bd"/>
</dbReference>
<protein>
    <submittedName>
        <fullName evidence="11">DNA-binding response regulator, OmpR family, contains REC and winged-helix (WHTH) domain</fullName>
    </submittedName>
</protein>
<dbReference type="Gene3D" id="1.10.10.10">
    <property type="entry name" value="Winged helix-like DNA-binding domain superfamily/Winged helix DNA-binding domain"/>
    <property type="match status" value="1"/>
</dbReference>
<dbReference type="SUPFAM" id="SSF46894">
    <property type="entry name" value="C-terminal effector domain of the bipartite response regulators"/>
    <property type="match status" value="1"/>
</dbReference>
<dbReference type="SMART" id="SM00448">
    <property type="entry name" value="REC"/>
    <property type="match status" value="1"/>
</dbReference>
<accession>A0A1G8AMT4</accession>
<dbReference type="GO" id="GO:0000156">
    <property type="term" value="F:phosphorelay response regulator activity"/>
    <property type="evidence" value="ECO:0007669"/>
    <property type="project" value="TreeGrafter"/>
</dbReference>
<dbReference type="Pfam" id="PF00072">
    <property type="entry name" value="Response_reg"/>
    <property type="match status" value="1"/>
</dbReference>
<evidence type="ECO:0000259" key="10">
    <source>
        <dbReference type="PROSITE" id="PS51755"/>
    </source>
</evidence>
<dbReference type="InterPro" id="IPR016032">
    <property type="entry name" value="Sig_transdc_resp-reg_C-effctor"/>
</dbReference>
<evidence type="ECO:0000256" key="5">
    <source>
        <dbReference type="ARBA" id="ARBA00023125"/>
    </source>
</evidence>
<dbReference type="Pfam" id="PF00486">
    <property type="entry name" value="Trans_reg_C"/>
    <property type="match status" value="1"/>
</dbReference>
<dbReference type="STRING" id="370764.SAMN04489810_2428"/>
<dbReference type="InterPro" id="IPR039420">
    <property type="entry name" value="WalR-like"/>
</dbReference>
<evidence type="ECO:0000256" key="3">
    <source>
        <dbReference type="ARBA" id="ARBA00023012"/>
    </source>
</evidence>
<dbReference type="PROSITE" id="PS50110">
    <property type="entry name" value="RESPONSE_REGULATORY"/>
    <property type="match status" value="1"/>
</dbReference>
<dbReference type="InterPro" id="IPR036388">
    <property type="entry name" value="WH-like_DNA-bd_sf"/>
</dbReference>
<dbReference type="InterPro" id="IPR011006">
    <property type="entry name" value="CheY-like_superfamily"/>
</dbReference>
<organism evidence="11 12">
    <name type="scientific">Microbacterium pygmaeum</name>
    <dbReference type="NCBI Taxonomy" id="370764"/>
    <lineage>
        <taxon>Bacteria</taxon>
        <taxon>Bacillati</taxon>
        <taxon>Actinomycetota</taxon>
        <taxon>Actinomycetes</taxon>
        <taxon>Micrococcales</taxon>
        <taxon>Microbacteriaceae</taxon>
        <taxon>Microbacterium</taxon>
    </lineage>
</organism>
<evidence type="ECO:0000313" key="11">
    <source>
        <dbReference type="EMBL" id="SDH22281.1"/>
    </source>
</evidence>
<feature type="DNA-binding region" description="OmpR/PhoB-type" evidence="8">
    <location>
        <begin position="131"/>
        <end position="224"/>
    </location>
</feature>
<dbReference type="GO" id="GO:0006355">
    <property type="term" value="P:regulation of DNA-templated transcription"/>
    <property type="evidence" value="ECO:0007669"/>
    <property type="project" value="InterPro"/>
</dbReference>
<dbReference type="InterPro" id="IPR001789">
    <property type="entry name" value="Sig_transdc_resp-reg_receiver"/>
</dbReference>
<dbReference type="Proteomes" id="UP000199009">
    <property type="component" value="Chromosome I"/>
</dbReference>
<dbReference type="GO" id="GO:0000976">
    <property type="term" value="F:transcription cis-regulatory region binding"/>
    <property type="evidence" value="ECO:0007669"/>
    <property type="project" value="TreeGrafter"/>
</dbReference>
<dbReference type="SUPFAM" id="SSF52172">
    <property type="entry name" value="CheY-like"/>
    <property type="match status" value="1"/>
</dbReference>
<keyword evidence="5 8" id="KW-0238">DNA-binding</keyword>
<dbReference type="GO" id="GO:0005829">
    <property type="term" value="C:cytosol"/>
    <property type="evidence" value="ECO:0007669"/>
    <property type="project" value="TreeGrafter"/>
</dbReference>
<name>A0A1G8AMT4_9MICO</name>
<keyword evidence="3" id="KW-0902">Two-component regulatory system</keyword>
<reference evidence="11 12" key="1">
    <citation type="submission" date="2016-10" db="EMBL/GenBank/DDBJ databases">
        <authorList>
            <person name="de Groot N.N."/>
        </authorList>
    </citation>
    <scope>NUCLEOTIDE SEQUENCE [LARGE SCALE GENOMIC DNA]</scope>
    <source>
        <strain evidence="11 12">DSM 23142</strain>
    </source>
</reference>
<comment type="subcellular location">
    <subcellularLocation>
        <location evidence="1">Cytoplasm</location>
    </subcellularLocation>
</comment>
<keyword evidence="6" id="KW-0804">Transcription</keyword>
<evidence type="ECO:0000256" key="8">
    <source>
        <dbReference type="PROSITE-ProRule" id="PRU01091"/>
    </source>
</evidence>
<dbReference type="CDD" id="cd00383">
    <property type="entry name" value="trans_reg_C"/>
    <property type="match status" value="1"/>
</dbReference>
<evidence type="ECO:0000259" key="9">
    <source>
        <dbReference type="PROSITE" id="PS50110"/>
    </source>
</evidence>
<keyword evidence="4" id="KW-0805">Transcription regulation</keyword>
<dbReference type="PANTHER" id="PTHR48111:SF22">
    <property type="entry name" value="REGULATOR OF RPOS"/>
    <property type="match status" value="1"/>
</dbReference>
<dbReference type="Gene3D" id="3.40.50.2300">
    <property type="match status" value="1"/>
</dbReference>
<keyword evidence="12" id="KW-1185">Reference proteome</keyword>
<feature type="modified residue" description="4-aspartylphosphate" evidence="7">
    <location>
        <position position="59"/>
    </location>
</feature>
<evidence type="ECO:0000256" key="1">
    <source>
        <dbReference type="ARBA" id="ARBA00004496"/>
    </source>
</evidence>
<evidence type="ECO:0000313" key="12">
    <source>
        <dbReference type="Proteomes" id="UP000199009"/>
    </source>
</evidence>
<evidence type="ECO:0000256" key="7">
    <source>
        <dbReference type="PROSITE-ProRule" id="PRU00169"/>
    </source>
</evidence>
<dbReference type="PROSITE" id="PS51755">
    <property type="entry name" value="OMPR_PHOB"/>
    <property type="match status" value="1"/>
</dbReference>
<feature type="domain" description="OmpR/PhoB-type" evidence="10">
    <location>
        <begin position="131"/>
        <end position="224"/>
    </location>
</feature>
<feature type="domain" description="Response regulatory" evidence="9">
    <location>
        <begin position="11"/>
        <end position="124"/>
    </location>
</feature>
<keyword evidence="2 7" id="KW-0597">Phosphoprotein</keyword>
<sequence length="225" mass="25370">MSTTETTTRPRLLLVEDDPQLGPLMVRVLEEVYDVTLHSDGGVALDAAQDGRFEVMIVDRRLPTVDGISIVETLRRSGVHTPMLILTALGSIQDKVRGLDAGANDYLVKPFEFDELFARLRAIRRVSNGEGPFVRVGEWEFYPDSRAIYSPYDGRTILTDRESELLKLLAVHPDKTFTRDEILRTVFTTGDTPGTVDTYVHYLRRKTDADIITTVRGRGYRLGQL</sequence>
<evidence type="ECO:0000256" key="2">
    <source>
        <dbReference type="ARBA" id="ARBA00022553"/>
    </source>
</evidence>
<dbReference type="AlphaFoldDB" id="A0A1G8AMT4"/>
<proteinExistence type="predicted"/>
<evidence type="ECO:0000256" key="6">
    <source>
        <dbReference type="ARBA" id="ARBA00023163"/>
    </source>
</evidence>
<dbReference type="PANTHER" id="PTHR48111">
    <property type="entry name" value="REGULATOR OF RPOS"/>
    <property type="match status" value="1"/>
</dbReference>
<dbReference type="Gene3D" id="6.10.250.690">
    <property type="match status" value="1"/>
</dbReference>